<evidence type="ECO:0000313" key="2">
    <source>
        <dbReference type="Proteomes" id="UP001652621"/>
    </source>
</evidence>
<feature type="region of interest" description="Disordered" evidence="1">
    <location>
        <begin position="552"/>
        <end position="594"/>
    </location>
</feature>
<feature type="region of interest" description="Disordered" evidence="1">
    <location>
        <begin position="383"/>
        <end position="410"/>
    </location>
</feature>
<organism evidence="2 3">
    <name type="scientific">Musca domestica</name>
    <name type="common">House fly</name>
    <dbReference type="NCBI Taxonomy" id="7370"/>
    <lineage>
        <taxon>Eukaryota</taxon>
        <taxon>Metazoa</taxon>
        <taxon>Ecdysozoa</taxon>
        <taxon>Arthropoda</taxon>
        <taxon>Hexapoda</taxon>
        <taxon>Insecta</taxon>
        <taxon>Pterygota</taxon>
        <taxon>Neoptera</taxon>
        <taxon>Endopterygota</taxon>
        <taxon>Diptera</taxon>
        <taxon>Brachycera</taxon>
        <taxon>Muscomorpha</taxon>
        <taxon>Muscoidea</taxon>
        <taxon>Muscidae</taxon>
        <taxon>Musca</taxon>
    </lineage>
</organism>
<dbReference type="PANTHER" id="PTHR15256:SF6">
    <property type="entry name" value="INTEGRAL MEMBRANE PROTEIN DGCR2_IDD"/>
    <property type="match status" value="1"/>
</dbReference>
<feature type="compositionally biased region" description="Low complexity" evidence="1">
    <location>
        <begin position="777"/>
        <end position="793"/>
    </location>
</feature>
<reference evidence="3" key="1">
    <citation type="submission" date="2025-08" db="UniProtKB">
        <authorList>
            <consortium name="RefSeq"/>
        </authorList>
    </citation>
    <scope>IDENTIFICATION</scope>
    <source>
        <strain evidence="3">Aabys</strain>
        <tissue evidence="3">Whole body</tissue>
    </source>
</reference>
<protein>
    <submittedName>
        <fullName evidence="3">Uncharacterized protein</fullName>
    </submittedName>
</protein>
<feature type="region of interest" description="Disordered" evidence="1">
    <location>
        <begin position="1153"/>
        <end position="1195"/>
    </location>
</feature>
<feature type="region of interest" description="Disordered" evidence="1">
    <location>
        <begin position="488"/>
        <end position="533"/>
    </location>
</feature>
<keyword evidence="2" id="KW-1185">Reference proteome</keyword>
<feature type="compositionally biased region" description="Low complexity" evidence="1">
    <location>
        <begin position="507"/>
        <end position="530"/>
    </location>
</feature>
<name>A0ABM3VFD7_MUSDO</name>
<dbReference type="PANTHER" id="PTHR15256">
    <property type="entry name" value="INTEGRAL MEMBRANE PROTEIN DGCR2/IDD"/>
    <property type="match status" value="1"/>
</dbReference>
<dbReference type="Proteomes" id="UP001652621">
    <property type="component" value="Unplaced"/>
</dbReference>
<feature type="compositionally biased region" description="Low complexity" evidence="1">
    <location>
        <begin position="926"/>
        <end position="949"/>
    </location>
</feature>
<feature type="compositionally biased region" description="Low complexity" evidence="1">
    <location>
        <begin position="883"/>
        <end position="901"/>
    </location>
</feature>
<dbReference type="RefSeq" id="XP_058984513.1">
    <property type="nucleotide sequence ID" value="XM_059128530.1"/>
</dbReference>
<feature type="compositionally biased region" description="Low complexity" evidence="1">
    <location>
        <begin position="665"/>
        <end position="685"/>
    </location>
</feature>
<feature type="compositionally biased region" description="Polar residues" evidence="1">
    <location>
        <begin position="686"/>
        <end position="696"/>
    </location>
</feature>
<feature type="compositionally biased region" description="Low complexity" evidence="1">
    <location>
        <begin position="975"/>
        <end position="1006"/>
    </location>
</feature>
<feature type="region of interest" description="Disordered" evidence="1">
    <location>
        <begin position="231"/>
        <end position="261"/>
    </location>
</feature>
<feature type="region of interest" description="Disordered" evidence="1">
    <location>
        <begin position="879"/>
        <end position="1006"/>
    </location>
</feature>
<feature type="compositionally biased region" description="Low complexity" evidence="1">
    <location>
        <begin position="631"/>
        <end position="650"/>
    </location>
</feature>
<feature type="compositionally biased region" description="Low complexity" evidence="1">
    <location>
        <begin position="725"/>
        <end position="738"/>
    </location>
</feature>
<feature type="compositionally biased region" description="Polar residues" evidence="1">
    <location>
        <begin position="651"/>
        <end position="664"/>
    </location>
</feature>
<feature type="compositionally biased region" description="Low complexity" evidence="1">
    <location>
        <begin position="1030"/>
        <end position="1069"/>
    </location>
</feature>
<dbReference type="GeneID" id="109612658"/>
<evidence type="ECO:0000313" key="3">
    <source>
        <dbReference type="RefSeq" id="XP_058984513.1"/>
    </source>
</evidence>
<feature type="compositionally biased region" description="Low complexity" evidence="1">
    <location>
        <begin position="552"/>
        <end position="589"/>
    </location>
</feature>
<feature type="compositionally biased region" description="Polar residues" evidence="1">
    <location>
        <begin position="488"/>
        <end position="506"/>
    </location>
</feature>
<gene>
    <name evidence="3" type="primary">LOC109612658</name>
</gene>
<feature type="region of interest" description="Disordered" evidence="1">
    <location>
        <begin position="630"/>
        <end position="696"/>
    </location>
</feature>
<feature type="compositionally biased region" description="Low complexity" evidence="1">
    <location>
        <begin position="234"/>
        <end position="261"/>
    </location>
</feature>
<feature type="compositionally biased region" description="Low complexity" evidence="1">
    <location>
        <begin position="383"/>
        <end position="397"/>
    </location>
</feature>
<feature type="compositionally biased region" description="Polar residues" evidence="1">
    <location>
        <begin position="915"/>
        <end position="925"/>
    </location>
</feature>
<sequence length="1195" mass="126827">MIFFLINRFRRKKLRARENRQTAEDQRSIVGSIGYIAGNMGYMEGNLSSMDYTYGGAAHYPLWKPPSGYFPRGEAPPPYDEAVAISQAEALSAQCAAAAAAAQVAANQRATMGMNSVELQTADINRRAQQMQQIQHHAQPQQQSHGQMSHQTGHVVPTIQAHVLAAPQGQVSAAAAASNQPQSHQITQSTTNLINININSGGNITTIATGENHQPPYSLQDEVNNSAAVMQTSQQMQLQQHHHQQQQQQHHQAQQQQQQQQQQMLAATSTTCVGNNANNTNRLHIAQSNSICVQTMTPMVSQHQQQHQMAVTQQQQQQQQQQQPSTTQSVLQSAQIMTSTLTANASSATASLSRQQHHSGAVQNLGGSTNANDCGYKNCHLNGTTVSSSSSGGNTVSRRLQRATEPPPLQQYVVDVEVNVSQGSSRGYHSLPPCANGNVAESGEVIASPTQFGNASPSLTAAISTPAIDVDTSNATNDLSTFAATSSENHLMPMSTTGHNTLPLQHSQSSKTSSSNGGSKSSNSSSSSSSKRYHRTMPRYYAVADPLTQNLSSKSSKAEAKLAGNSSANSNASSSTTPSSNASSSSASSKKPTCQCPVQHVPMSYMGSTQLSNAQNATNNAFFTVLSNKLNSSSSASNSPSPSQHSSSSARLQANSNTNSLNYPQQRSTKSSQSSSQTDGSSNNSMIPNSANNTMKRSSNVGGHCYYEGKIATISSGELINSTGSASSGSNLQQSQQQQHHHHGHAHHHSHHSSSLMLPPQHHDDSSPIVLGRVTKRSSSSSGDRLRSASSGSTRASMVDSTTITSPAAAAYLNSKNVGGGKMSLNSTINSVVSKVPSVISLPPTGSEQANNNYYHGHGYGGLLPAADTAYNSHQYLNEMHGSQSTPSSASASATTSKSTTLPKILRSKQRDVHNSSLAPSNINCNQSANNATATMSSSSPSSANNQYAVSQCSMPAYPKQQHHQQQQYVSNSANSPSTLSNGASSSSAAAAGSNNTNAQQQQPTNINNMQTQTITSTLAVNYCPEDSHLNGPPHSHNSSSSPSNSNNVGRSNSPFAAAAATSPNNSNSHATKQLPVCTTSKNCLNPKEHFLPNDTSLDDDYLSECENCKIAQSSKYYLNAEALTNVGGGPQETMTLQRKSLEECKDEPDTGYYRISHTLPTNSKKNAPVKTNNRDQWFSTIPAASSSSEEDINE</sequence>
<evidence type="ECO:0000256" key="1">
    <source>
        <dbReference type="SAM" id="MobiDB-lite"/>
    </source>
</evidence>
<feature type="compositionally biased region" description="Basic residues" evidence="1">
    <location>
        <begin position="739"/>
        <end position="752"/>
    </location>
</feature>
<proteinExistence type="predicted"/>
<accession>A0ABM3VFD7</accession>
<dbReference type="InterPro" id="IPR042378">
    <property type="entry name" value="IDD"/>
</dbReference>
<feature type="region of interest" description="Disordered" evidence="1">
    <location>
        <begin position="722"/>
        <end position="800"/>
    </location>
</feature>
<feature type="region of interest" description="Disordered" evidence="1">
    <location>
        <begin position="1024"/>
        <end position="1074"/>
    </location>
</feature>
<feature type="compositionally biased region" description="Polar residues" evidence="1">
    <location>
        <begin position="1159"/>
        <end position="1188"/>
    </location>
</feature>